<proteinExistence type="predicted"/>
<name>A0ABP8GVU3_9BURK</name>
<accession>A0ABP8GVU3</accession>
<reference evidence="3" key="1">
    <citation type="journal article" date="2019" name="Int. J. Syst. Evol. Microbiol.">
        <title>The Global Catalogue of Microorganisms (GCM) 10K type strain sequencing project: providing services to taxonomists for standard genome sequencing and annotation.</title>
        <authorList>
            <consortium name="The Broad Institute Genomics Platform"/>
            <consortium name="The Broad Institute Genome Sequencing Center for Infectious Disease"/>
            <person name="Wu L."/>
            <person name="Ma J."/>
        </authorList>
    </citation>
    <scope>NUCLEOTIDE SEQUENCE [LARGE SCALE GENOMIC DNA]</scope>
    <source>
        <strain evidence="3">JCM 17666</strain>
    </source>
</reference>
<evidence type="ECO:0000313" key="2">
    <source>
        <dbReference type="EMBL" id="GAA4330677.1"/>
    </source>
</evidence>
<gene>
    <name evidence="2" type="ORF">GCM10023144_18580</name>
</gene>
<dbReference type="EMBL" id="BAABFO010000007">
    <property type="protein sequence ID" value="GAA4330677.1"/>
    <property type="molecule type" value="Genomic_DNA"/>
</dbReference>
<dbReference type="RefSeq" id="WP_345248798.1">
    <property type="nucleotide sequence ID" value="NZ_BAABFO010000007.1"/>
</dbReference>
<dbReference type="InterPro" id="IPR037165">
    <property type="entry name" value="AldOxase/xan_DH_Mopterin-bd_sf"/>
</dbReference>
<evidence type="ECO:0000256" key="1">
    <source>
        <dbReference type="SAM" id="MobiDB-lite"/>
    </source>
</evidence>
<protein>
    <submittedName>
        <fullName evidence="2">Uncharacterized protein</fullName>
    </submittedName>
</protein>
<feature type="region of interest" description="Disordered" evidence="1">
    <location>
        <begin position="1"/>
        <end position="25"/>
    </location>
</feature>
<evidence type="ECO:0000313" key="3">
    <source>
        <dbReference type="Proteomes" id="UP001501671"/>
    </source>
</evidence>
<organism evidence="2 3">
    <name type="scientific">Pigmentiphaga soli</name>
    <dbReference type="NCBI Taxonomy" id="1007095"/>
    <lineage>
        <taxon>Bacteria</taxon>
        <taxon>Pseudomonadati</taxon>
        <taxon>Pseudomonadota</taxon>
        <taxon>Betaproteobacteria</taxon>
        <taxon>Burkholderiales</taxon>
        <taxon>Alcaligenaceae</taxon>
        <taxon>Pigmentiphaga</taxon>
    </lineage>
</organism>
<dbReference type="Gene3D" id="3.30.365.10">
    <property type="entry name" value="Aldehyde oxidase/xanthine dehydrogenase, molybdopterin binding domain"/>
    <property type="match status" value="1"/>
</dbReference>
<keyword evidence="3" id="KW-1185">Reference proteome</keyword>
<comment type="caution">
    <text evidence="2">The sequence shown here is derived from an EMBL/GenBank/DDBJ whole genome shotgun (WGS) entry which is preliminary data.</text>
</comment>
<dbReference type="SUPFAM" id="SSF56003">
    <property type="entry name" value="Molybdenum cofactor-binding domain"/>
    <property type="match status" value="1"/>
</dbReference>
<sequence>MTEFGDSVQCRHGVSSDSGKGAQQYACRPGAGAAAAQQWNHLLKRGTLLTHGAATARGAVTVIEGVLGVLTHENMRAPPTRPKGIGEIGIVGVNAAIANAVHHATGCRVRRLPTRIENLL</sequence>
<dbReference type="Proteomes" id="UP001501671">
    <property type="component" value="Unassembled WGS sequence"/>
</dbReference>